<reference evidence="2 3" key="1">
    <citation type="submission" date="2013-02" db="EMBL/GenBank/DDBJ databases">
        <title>Whole genome shotgun sequence of Gordonia paraffinivorans NBRC 108238.</title>
        <authorList>
            <person name="Isaki-Nakamura S."/>
            <person name="Hosoyama A."/>
            <person name="Tsuchikane K."/>
            <person name="Ando Y."/>
            <person name="Baba S."/>
            <person name="Ohji S."/>
            <person name="Hamada M."/>
            <person name="Tamura T."/>
            <person name="Yamazoe A."/>
            <person name="Yamazaki S."/>
            <person name="Fujita N."/>
        </authorList>
    </citation>
    <scope>NUCLEOTIDE SEQUENCE [LARGE SCALE GENOMIC DNA]</scope>
    <source>
        <strain evidence="2 3">NBRC 108238</strain>
    </source>
</reference>
<proteinExistence type="predicted"/>
<dbReference type="EMBL" id="BAOQ01000024">
    <property type="protein sequence ID" value="GAC84623.1"/>
    <property type="molecule type" value="Genomic_DNA"/>
</dbReference>
<evidence type="ECO:0000313" key="2">
    <source>
        <dbReference type="EMBL" id="GAC84623.1"/>
    </source>
</evidence>
<dbReference type="RefSeq" id="WP_006900856.1">
    <property type="nucleotide sequence ID" value="NZ_BAOQ01000024.1"/>
</dbReference>
<dbReference type="SUPFAM" id="SSF52210">
    <property type="entry name" value="Succinyl-CoA synthetase domains"/>
    <property type="match status" value="2"/>
</dbReference>
<dbReference type="PANTHER" id="PTHR42793">
    <property type="entry name" value="COA BINDING DOMAIN CONTAINING PROTEIN"/>
    <property type="match status" value="1"/>
</dbReference>
<evidence type="ECO:0000313" key="3">
    <source>
        <dbReference type="Proteomes" id="UP000035021"/>
    </source>
</evidence>
<dbReference type="InterPro" id="IPR016102">
    <property type="entry name" value="Succinyl-CoA_synth-like"/>
</dbReference>
<protein>
    <submittedName>
        <fullName evidence="2">Acyl-CoA synthetase</fullName>
    </submittedName>
</protein>
<sequence>MSDHPTPRRRPTHDAMASLLRPQRIALVGASDKNLFSRRAFAQHSRLTGARPITLVNPRTPVVHGESTVTSCQEIEGGIDCAFLLTPQAATVDALRDAAAGGARAAAVLSQGWAEDGETGRAAQAELVAVAEELGVVLLGPNHLGFANLWDRIAMCALGLDMPIEPGPFALITQSGAVGSSLVGYAARNDARFSYVVTTGNESMVTVADVLDFVVDDENTKAIGIFAETIRDPELFRTAARRAADRGKAIVMLKVGASELAAETAKAHTGALVGDDRVIDAVLRQEGVIRVTSVEDLINTGMLCAHTGPLRRPGIAVMSVSGGACDLIADQGSAAGLPLSAISAETAAKLEAVLPPSAHPQNPLDVTGAAATRPEVWRGAFEALAGEPEVGLIGAVTSLPTDGEPQRVDTFRAVAEAIAATGVPGALLPQIDQPQSEAVRQAKADTGIAIVMPGVERFVRAAAGLSRWSSWLQERAATASRPSDHSSSRVAENRSLDLALTGSGPVSEAAARGLLTGAGVDFVPATLVSSREDALAAAAGFGGPVVLKMSSPQVAHKTEIGGVVLNLDGAEAVGAAYDQLVARAEAAGVTLDGVLVSPMRTGGVELLVGVTRDDDWGQVLAVALGGAMVELLDDSALRVLPVSRNDVATAITELRGYPLLTGFRGSKPADLDRVVDTVLRVAEVAQALGDAVEAVEINPLLVDGDRVEALDALITRAEP</sequence>
<comment type="caution">
    <text evidence="2">The sequence shown here is derived from an EMBL/GenBank/DDBJ whole genome shotgun (WGS) entry which is preliminary data.</text>
</comment>
<dbReference type="Pfam" id="PF13380">
    <property type="entry name" value="CoA_binding_2"/>
    <property type="match status" value="1"/>
</dbReference>
<dbReference type="InterPro" id="IPR036291">
    <property type="entry name" value="NAD(P)-bd_dom_sf"/>
</dbReference>
<dbReference type="Gene3D" id="3.40.50.261">
    <property type="entry name" value="Succinyl-CoA synthetase domains"/>
    <property type="match status" value="2"/>
</dbReference>
<dbReference type="Gene3D" id="3.40.50.720">
    <property type="entry name" value="NAD(P)-binding Rossmann-like Domain"/>
    <property type="match status" value="1"/>
</dbReference>
<dbReference type="InterPro" id="IPR032875">
    <property type="entry name" value="Succ_CoA_lig_flav_dom"/>
</dbReference>
<dbReference type="InterPro" id="IPR003781">
    <property type="entry name" value="CoA-bd"/>
</dbReference>
<dbReference type="SMART" id="SM00881">
    <property type="entry name" value="CoA_binding"/>
    <property type="match status" value="1"/>
</dbReference>
<dbReference type="Gene3D" id="3.30.1490.20">
    <property type="entry name" value="ATP-grasp fold, A domain"/>
    <property type="match status" value="1"/>
</dbReference>
<dbReference type="PANTHER" id="PTHR42793:SF1">
    <property type="entry name" value="PEPTIDYL-LYSINE N-ACETYLTRANSFERASE PATZ"/>
    <property type="match status" value="1"/>
</dbReference>
<dbReference type="Pfam" id="PF13549">
    <property type="entry name" value="ATP-grasp_5"/>
    <property type="match status" value="1"/>
</dbReference>
<organism evidence="2 3">
    <name type="scientific">Gordonia paraffinivorans NBRC 108238</name>
    <dbReference type="NCBI Taxonomy" id="1223543"/>
    <lineage>
        <taxon>Bacteria</taxon>
        <taxon>Bacillati</taxon>
        <taxon>Actinomycetota</taxon>
        <taxon>Actinomycetes</taxon>
        <taxon>Mycobacteriales</taxon>
        <taxon>Gordoniaceae</taxon>
        <taxon>Gordonia</taxon>
    </lineage>
</organism>
<feature type="domain" description="CoA-binding" evidence="1">
    <location>
        <begin position="19"/>
        <end position="113"/>
    </location>
</feature>
<dbReference type="Gene3D" id="3.30.470.20">
    <property type="entry name" value="ATP-grasp fold, B domain"/>
    <property type="match status" value="1"/>
</dbReference>
<dbReference type="SUPFAM" id="SSF56059">
    <property type="entry name" value="Glutathione synthetase ATP-binding domain-like"/>
    <property type="match status" value="1"/>
</dbReference>
<dbReference type="Proteomes" id="UP000035021">
    <property type="component" value="Unassembled WGS sequence"/>
</dbReference>
<dbReference type="SUPFAM" id="SSF51735">
    <property type="entry name" value="NAD(P)-binding Rossmann-fold domains"/>
    <property type="match status" value="1"/>
</dbReference>
<name>A0ABQ0IM33_9ACTN</name>
<evidence type="ECO:0000259" key="1">
    <source>
        <dbReference type="SMART" id="SM00881"/>
    </source>
</evidence>
<gene>
    <name evidence="2" type="ORF">GP2_024_00500</name>
</gene>
<keyword evidence="3" id="KW-1185">Reference proteome</keyword>
<dbReference type="Pfam" id="PF13607">
    <property type="entry name" value="Succ_CoA_lig"/>
    <property type="match status" value="1"/>
</dbReference>
<dbReference type="InterPro" id="IPR013815">
    <property type="entry name" value="ATP_grasp_subdomain_1"/>
</dbReference>
<accession>A0ABQ0IM33</accession>